<proteinExistence type="predicted"/>
<comment type="caution">
    <text evidence="3">The sequence shown here is derived from an EMBL/GenBank/DDBJ whole genome shotgun (WGS) entry which is preliminary data.</text>
</comment>
<feature type="domain" description="Integrase zinc-binding" evidence="2">
    <location>
        <begin position="80"/>
        <end position="136"/>
    </location>
</feature>
<dbReference type="InterPro" id="IPR041588">
    <property type="entry name" value="Integrase_H2C2"/>
</dbReference>
<dbReference type="PANTHER" id="PTHR37984:SF5">
    <property type="entry name" value="PROTEIN NYNRIN-LIKE"/>
    <property type="match status" value="1"/>
</dbReference>
<sequence>MFWWYLGYTFGLWYFGCHACALVLSHRLTVEKIQKEVWKEKNYEEILKQLARGESVTDYSLEPQAKSLLFKDRVVIPSNEEIQLDILQKHHDSPLAGHPGQEKTLNLIKRDLHWAGMNQFIQDYMSSCQKCSRHKKIHNRKLVLLKPLQIPYGTWSSLSMDFIIQFPLSKNFDSILVVVDRFLKMAIFIPTYGTITAVDAAQIFINHGFS</sequence>
<keyword evidence="1" id="KW-1133">Transmembrane helix</keyword>
<reference evidence="3" key="1">
    <citation type="submission" date="2021-03" db="EMBL/GenBank/DDBJ databases">
        <title>Draft genome sequence of rust myrtle Austropuccinia psidii MF-1, a brazilian biotype.</title>
        <authorList>
            <person name="Quecine M.C."/>
            <person name="Pachon D.M.R."/>
            <person name="Bonatelli M.L."/>
            <person name="Correr F.H."/>
            <person name="Franceschini L.M."/>
            <person name="Leite T.F."/>
            <person name="Margarido G.R.A."/>
            <person name="Almeida C.A."/>
            <person name="Ferrarezi J.A."/>
            <person name="Labate C.A."/>
        </authorList>
    </citation>
    <scope>NUCLEOTIDE SEQUENCE</scope>
    <source>
        <strain evidence="3">MF-1</strain>
    </source>
</reference>
<name>A0A9Q3PTU4_9BASI</name>
<protein>
    <recommendedName>
        <fullName evidence="2">Integrase zinc-binding domain-containing protein</fullName>
    </recommendedName>
</protein>
<dbReference type="PANTHER" id="PTHR37984">
    <property type="entry name" value="PROTEIN CBG26694"/>
    <property type="match status" value="1"/>
</dbReference>
<dbReference type="InterPro" id="IPR050951">
    <property type="entry name" value="Retrovirus_Pol_polyprotein"/>
</dbReference>
<evidence type="ECO:0000259" key="2">
    <source>
        <dbReference type="Pfam" id="PF17921"/>
    </source>
</evidence>
<organism evidence="3 4">
    <name type="scientific">Austropuccinia psidii MF-1</name>
    <dbReference type="NCBI Taxonomy" id="1389203"/>
    <lineage>
        <taxon>Eukaryota</taxon>
        <taxon>Fungi</taxon>
        <taxon>Dikarya</taxon>
        <taxon>Basidiomycota</taxon>
        <taxon>Pucciniomycotina</taxon>
        <taxon>Pucciniomycetes</taxon>
        <taxon>Pucciniales</taxon>
        <taxon>Sphaerophragmiaceae</taxon>
        <taxon>Austropuccinia</taxon>
    </lineage>
</organism>
<evidence type="ECO:0000256" key="1">
    <source>
        <dbReference type="SAM" id="Phobius"/>
    </source>
</evidence>
<dbReference type="SUPFAM" id="SSF53098">
    <property type="entry name" value="Ribonuclease H-like"/>
    <property type="match status" value="1"/>
</dbReference>
<evidence type="ECO:0000313" key="3">
    <source>
        <dbReference type="EMBL" id="MBW0573051.1"/>
    </source>
</evidence>
<dbReference type="OrthoDB" id="111859at2759"/>
<dbReference type="FunFam" id="1.10.340.70:FF:000001">
    <property type="entry name" value="Retrovirus-related Pol polyprotein from transposon gypsy-like Protein"/>
    <property type="match status" value="1"/>
</dbReference>
<dbReference type="Gene3D" id="1.10.340.70">
    <property type="match status" value="1"/>
</dbReference>
<keyword evidence="4" id="KW-1185">Reference proteome</keyword>
<accession>A0A9Q3PTU4</accession>
<keyword evidence="1" id="KW-0812">Transmembrane</keyword>
<keyword evidence="1" id="KW-0472">Membrane</keyword>
<dbReference type="AlphaFoldDB" id="A0A9Q3PTU4"/>
<feature type="transmembrane region" description="Helical" evidence="1">
    <location>
        <begin position="6"/>
        <end position="25"/>
    </location>
</feature>
<dbReference type="EMBL" id="AVOT02091262">
    <property type="protein sequence ID" value="MBW0573051.1"/>
    <property type="molecule type" value="Genomic_DNA"/>
</dbReference>
<evidence type="ECO:0000313" key="4">
    <source>
        <dbReference type="Proteomes" id="UP000765509"/>
    </source>
</evidence>
<dbReference type="Pfam" id="PF17921">
    <property type="entry name" value="Integrase_H2C2"/>
    <property type="match status" value="1"/>
</dbReference>
<gene>
    <name evidence="3" type="ORF">O181_112766</name>
</gene>
<dbReference type="InterPro" id="IPR012337">
    <property type="entry name" value="RNaseH-like_sf"/>
</dbReference>
<dbReference type="Proteomes" id="UP000765509">
    <property type="component" value="Unassembled WGS sequence"/>
</dbReference>